<dbReference type="CDD" id="cd12087">
    <property type="entry name" value="TM_EGFR-like"/>
    <property type="match status" value="1"/>
</dbReference>
<organism evidence="3 4">
    <name type="scientific">Ridgeia piscesae</name>
    <name type="common">Tubeworm</name>
    <dbReference type="NCBI Taxonomy" id="27915"/>
    <lineage>
        <taxon>Eukaryota</taxon>
        <taxon>Metazoa</taxon>
        <taxon>Spiralia</taxon>
        <taxon>Lophotrochozoa</taxon>
        <taxon>Annelida</taxon>
        <taxon>Polychaeta</taxon>
        <taxon>Sedentaria</taxon>
        <taxon>Canalipalpata</taxon>
        <taxon>Sabellida</taxon>
        <taxon>Siboglinidae</taxon>
        <taxon>Ridgeia</taxon>
    </lineage>
</organism>
<evidence type="ECO:0000256" key="2">
    <source>
        <dbReference type="SAM" id="Phobius"/>
    </source>
</evidence>
<evidence type="ECO:0000313" key="4">
    <source>
        <dbReference type="Proteomes" id="UP001209878"/>
    </source>
</evidence>
<accession>A0AAD9L2K1</accession>
<protein>
    <submittedName>
        <fullName evidence="3">Uncharacterized protein</fullName>
    </submittedName>
</protein>
<feature type="compositionally biased region" description="Polar residues" evidence="1">
    <location>
        <begin position="74"/>
        <end position="87"/>
    </location>
</feature>
<evidence type="ECO:0000313" key="3">
    <source>
        <dbReference type="EMBL" id="KAK2181896.1"/>
    </source>
</evidence>
<feature type="compositionally biased region" description="Basic and acidic residues" evidence="1">
    <location>
        <begin position="93"/>
        <end position="105"/>
    </location>
</feature>
<proteinExistence type="predicted"/>
<dbReference type="EMBL" id="JAODUO010000375">
    <property type="protein sequence ID" value="KAK2181896.1"/>
    <property type="molecule type" value="Genomic_DNA"/>
</dbReference>
<name>A0AAD9L2K1_RIDPI</name>
<keyword evidence="2" id="KW-0812">Transmembrane</keyword>
<gene>
    <name evidence="3" type="ORF">NP493_370g06028</name>
</gene>
<feature type="region of interest" description="Disordered" evidence="1">
    <location>
        <begin position="52"/>
        <end position="123"/>
    </location>
</feature>
<comment type="caution">
    <text evidence="3">The sequence shown here is derived from an EMBL/GenBank/DDBJ whole genome shotgun (WGS) entry which is preliminary data.</text>
</comment>
<keyword evidence="2" id="KW-1133">Transmembrane helix</keyword>
<dbReference type="AlphaFoldDB" id="A0AAD9L2K1"/>
<keyword evidence="2" id="KW-0472">Membrane</keyword>
<sequence length="123" mass="13664">MYIGIAVGVVALVIIGIVVACVVIRRRQQQGTLAPIGGQTGPETDQYETIAVEKRESHVGPYDQPDSRIRDSYSGMQSTVEYDNQVEQLPPARESRRPSQTDTGRRPAPQPTTPYLVNHHPLW</sequence>
<reference evidence="3" key="1">
    <citation type="journal article" date="2023" name="Mol. Biol. Evol.">
        <title>Third-Generation Sequencing Reveals the Adaptive Role of the Epigenome in Three Deep-Sea Polychaetes.</title>
        <authorList>
            <person name="Perez M."/>
            <person name="Aroh O."/>
            <person name="Sun Y."/>
            <person name="Lan Y."/>
            <person name="Juniper S.K."/>
            <person name="Young C.R."/>
            <person name="Angers B."/>
            <person name="Qian P.Y."/>
        </authorList>
    </citation>
    <scope>NUCLEOTIDE SEQUENCE</scope>
    <source>
        <strain evidence="3">R07B-5</strain>
    </source>
</reference>
<keyword evidence="4" id="KW-1185">Reference proteome</keyword>
<dbReference type="Proteomes" id="UP001209878">
    <property type="component" value="Unassembled WGS sequence"/>
</dbReference>
<feature type="transmembrane region" description="Helical" evidence="2">
    <location>
        <begin position="6"/>
        <end position="24"/>
    </location>
</feature>
<evidence type="ECO:0000256" key="1">
    <source>
        <dbReference type="SAM" id="MobiDB-lite"/>
    </source>
</evidence>